<reference evidence="1 2" key="1">
    <citation type="submission" date="2019-09" db="EMBL/GenBank/DDBJ databases">
        <authorList>
            <person name="Ou C."/>
        </authorList>
    </citation>
    <scope>NUCLEOTIDE SEQUENCE [LARGE SCALE GENOMIC DNA]</scope>
    <source>
        <strain evidence="1">S2</strain>
        <tissue evidence="1">Leaf</tissue>
    </source>
</reference>
<protein>
    <submittedName>
        <fullName evidence="1">Receptor-like protein 12</fullName>
    </submittedName>
</protein>
<proteinExistence type="predicted"/>
<keyword evidence="1" id="KW-0675">Receptor</keyword>
<reference evidence="1 2" key="2">
    <citation type="submission" date="2019-11" db="EMBL/GenBank/DDBJ databases">
        <title>A de novo genome assembly of a pear dwarfing rootstock.</title>
        <authorList>
            <person name="Wang F."/>
            <person name="Wang J."/>
            <person name="Li S."/>
            <person name="Zhang Y."/>
            <person name="Fang M."/>
            <person name="Ma L."/>
            <person name="Zhao Y."/>
            <person name="Jiang S."/>
        </authorList>
    </citation>
    <scope>NUCLEOTIDE SEQUENCE [LARGE SCALE GENOMIC DNA]</scope>
    <source>
        <strain evidence="1">S2</strain>
        <tissue evidence="1">Leaf</tissue>
    </source>
</reference>
<dbReference type="Proteomes" id="UP000327157">
    <property type="component" value="Unassembled WGS sequence"/>
</dbReference>
<evidence type="ECO:0000313" key="1">
    <source>
        <dbReference type="EMBL" id="KAB2600538.1"/>
    </source>
</evidence>
<accession>A0A5N5FBR1</accession>
<dbReference type="AlphaFoldDB" id="A0A5N5FBR1"/>
<dbReference type="EMBL" id="SMOL01000741">
    <property type="protein sequence ID" value="KAB2600538.1"/>
    <property type="molecule type" value="Genomic_DNA"/>
</dbReference>
<dbReference type="OrthoDB" id="10467285at2759"/>
<sequence length="230" mass="26468">MEKITLETKGKVSRLCSLIGSLQRRLDLEYSTPKNGYAGEMMEEVSPEKEPVIPLFPLLEEKKDKGKKTRKDLTLGKLLLEKPEVNMMINTDPFPKAPINMINLTWAKKRKGKTTWEVKVERRQLLEKPKATIIKGLLEVPTSRAIIDQKLIKKREIEEQEACRSIMRATENETSRNVFQRLGGDFEPKNLSEVFRNHKASKEVEDKETKIPNVWRLGIPSQVMKVVMLG</sequence>
<name>A0A5N5FBR1_9ROSA</name>
<gene>
    <name evidence="1" type="ORF">D8674_040514</name>
</gene>
<organism evidence="1 2">
    <name type="scientific">Pyrus ussuriensis x Pyrus communis</name>
    <dbReference type="NCBI Taxonomy" id="2448454"/>
    <lineage>
        <taxon>Eukaryota</taxon>
        <taxon>Viridiplantae</taxon>
        <taxon>Streptophyta</taxon>
        <taxon>Embryophyta</taxon>
        <taxon>Tracheophyta</taxon>
        <taxon>Spermatophyta</taxon>
        <taxon>Magnoliopsida</taxon>
        <taxon>eudicotyledons</taxon>
        <taxon>Gunneridae</taxon>
        <taxon>Pentapetalae</taxon>
        <taxon>rosids</taxon>
        <taxon>fabids</taxon>
        <taxon>Rosales</taxon>
        <taxon>Rosaceae</taxon>
        <taxon>Amygdaloideae</taxon>
        <taxon>Maleae</taxon>
        <taxon>Pyrus</taxon>
    </lineage>
</organism>
<keyword evidence="2" id="KW-1185">Reference proteome</keyword>
<evidence type="ECO:0000313" key="2">
    <source>
        <dbReference type="Proteomes" id="UP000327157"/>
    </source>
</evidence>
<comment type="caution">
    <text evidence="1">The sequence shown here is derived from an EMBL/GenBank/DDBJ whole genome shotgun (WGS) entry which is preliminary data.</text>
</comment>